<gene>
    <name evidence="1" type="ORF">A3D91_03440</name>
</gene>
<proteinExistence type="predicted"/>
<dbReference type="InterPro" id="IPR022148">
    <property type="entry name" value="CopG_antitoxin"/>
</dbReference>
<comment type="caution">
    <text evidence="1">The sequence shown here is derived from an EMBL/GenBank/DDBJ whole genome shotgun (WGS) entry which is preliminary data.</text>
</comment>
<sequence length="107" mass="12789">MKKPLKLINVRPFEIPDFSSFQEEADFWDTHSIAGYINEFEEVKLVYEPETEKKETMTIRVTPSLKKLLNNMAKKYNVNPSTLVRMWVIDRVREETAEYRTDNHKSY</sequence>
<dbReference type="AlphaFoldDB" id="A0A1F4V700"/>
<dbReference type="EMBL" id="MEVD01000019">
    <property type="protein sequence ID" value="OGC52896.1"/>
    <property type="molecule type" value="Genomic_DNA"/>
</dbReference>
<reference evidence="1 2" key="1">
    <citation type="journal article" date="2016" name="Nat. Commun.">
        <title>Thousands of microbial genomes shed light on interconnected biogeochemical processes in an aquifer system.</title>
        <authorList>
            <person name="Anantharaman K."/>
            <person name="Brown C.T."/>
            <person name="Hug L.A."/>
            <person name="Sharon I."/>
            <person name="Castelle C.J."/>
            <person name="Probst A.J."/>
            <person name="Thomas B.C."/>
            <person name="Singh A."/>
            <person name="Wilkins M.J."/>
            <person name="Karaoz U."/>
            <person name="Brodie E.L."/>
            <person name="Williams K.H."/>
            <person name="Hubbard S.S."/>
            <person name="Banfield J.F."/>
        </authorList>
    </citation>
    <scope>NUCLEOTIDE SEQUENCE [LARGE SCALE GENOMIC DNA]</scope>
</reference>
<accession>A0A1F4V700</accession>
<protein>
    <recommendedName>
        <fullName evidence="3">CopG antitoxin of type II toxin-antitoxin system</fullName>
    </recommendedName>
</protein>
<evidence type="ECO:0008006" key="3">
    <source>
        <dbReference type="Google" id="ProtNLM"/>
    </source>
</evidence>
<evidence type="ECO:0000313" key="2">
    <source>
        <dbReference type="Proteomes" id="UP000178127"/>
    </source>
</evidence>
<dbReference type="Pfam" id="PF12441">
    <property type="entry name" value="CopG_antitoxin"/>
    <property type="match status" value="1"/>
</dbReference>
<organism evidence="1 2">
    <name type="scientific">candidate division WWE3 bacterium RIFCSPHIGHO2_02_FULL_38_14</name>
    <dbReference type="NCBI Taxonomy" id="1802620"/>
    <lineage>
        <taxon>Bacteria</taxon>
        <taxon>Katanobacteria</taxon>
    </lineage>
</organism>
<dbReference type="Proteomes" id="UP000178127">
    <property type="component" value="Unassembled WGS sequence"/>
</dbReference>
<name>A0A1F4V700_UNCKA</name>
<evidence type="ECO:0000313" key="1">
    <source>
        <dbReference type="EMBL" id="OGC52896.1"/>
    </source>
</evidence>